<dbReference type="PaxDb" id="667014-Thein_1657"/>
<dbReference type="PROSITE" id="PS50893">
    <property type="entry name" value="ABC_TRANSPORTER_2"/>
    <property type="match status" value="1"/>
</dbReference>
<dbReference type="SUPFAM" id="SSF52540">
    <property type="entry name" value="P-loop containing nucleoside triphosphate hydrolases"/>
    <property type="match status" value="1"/>
</dbReference>
<feature type="domain" description="ABC transporter" evidence="5">
    <location>
        <begin position="2"/>
        <end position="245"/>
    </location>
</feature>
<comment type="similarity">
    <text evidence="1">Belongs to the ABC transporter superfamily.</text>
</comment>
<dbReference type="InterPro" id="IPR013563">
    <property type="entry name" value="Oligopep_ABC_C"/>
</dbReference>
<protein>
    <submittedName>
        <fullName evidence="6">Oligopeptide/dipeptide ABC transporter, ATPase subunit</fullName>
    </submittedName>
</protein>
<dbReference type="GO" id="GO:0016887">
    <property type="term" value="F:ATP hydrolysis activity"/>
    <property type="evidence" value="ECO:0007669"/>
    <property type="project" value="InterPro"/>
</dbReference>
<dbReference type="KEGG" id="tid:Thein_1657"/>
<dbReference type="InterPro" id="IPR003593">
    <property type="entry name" value="AAA+_ATPase"/>
</dbReference>
<dbReference type="EMBL" id="CP002683">
    <property type="protein sequence ID" value="AEH45516.1"/>
    <property type="molecule type" value="Genomic_DNA"/>
</dbReference>
<dbReference type="RefSeq" id="WP_013908257.1">
    <property type="nucleotide sequence ID" value="NC_015681.1"/>
</dbReference>
<dbReference type="PANTHER" id="PTHR43776">
    <property type="entry name" value="TRANSPORT ATP-BINDING PROTEIN"/>
    <property type="match status" value="1"/>
</dbReference>
<dbReference type="InterPro" id="IPR003439">
    <property type="entry name" value="ABC_transporter-like_ATP-bd"/>
</dbReference>
<dbReference type="PANTHER" id="PTHR43776:SF7">
    <property type="entry name" value="D,D-DIPEPTIDE TRANSPORT ATP-BINDING PROTEIN DDPF-RELATED"/>
    <property type="match status" value="1"/>
</dbReference>
<evidence type="ECO:0000313" key="6">
    <source>
        <dbReference type="EMBL" id="AEH45516.1"/>
    </source>
</evidence>
<gene>
    <name evidence="6" type="ordered locus">Thein_1657</name>
</gene>
<proteinExistence type="inferred from homology"/>
<reference evidence="7" key="1">
    <citation type="submission" date="2011-04" db="EMBL/GenBank/DDBJ databases">
        <title>The complete genome of Thermodesulfatator indicus DSM 15286.</title>
        <authorList>
            <person name="Lucas S."/>
            <person name="Copeland A."/>
            <person name="Lapidus A."/>
            <person name="Bruce D."/>
            <person name="Goodwin L."/>
            <person name="Pitluck S."/>
            <person name="Peters L."/>
            <person name="Kyrpides N."/>
            <person name="Mavromatis K."/>
            <person name="Pagani I."/>
            <person name="Ivanova N."/>
            <person name="Saunders L."/>
            <person name="Detter J.C."/>
            <person name="Tapia R."/>
            <person name="Han C."/>
            <person name="Land M."/>
            <person name="Hauser L."/>
            <person name="Markowitz V."/>
            <person name="Cheng J.-F."/>
            <person name="Hugenholtz P."/>
            <person name="Woyke T."/>
            <person name="Wu D."/>
            <person name="Spring S."/>
            <person name="Schroeder M."/>
            <person name="Brambilla E."/>
            <person name="Klenk H.-P."/>
            <person name="Eisen J.A."/>
        </authorList>
    </citation>
    <scope>NUCLEOTIDE SEQUENCE [LARGE SCALE GENOMIC DNA]</scope>
    <source>
        <strain evidence="7">DSM 15286 / JCM 11887 / CIR29812</strain>
    </source>
</reference>
<keyword evidence="4" id="KW-0067">ATP-binding</keyword>
<evidence type="ECO:0000313" key="7">
    <source>
        <dbReference type="Proteomes" id="UP000006793"/>
    </source>
</evidence>
<dbReference type="HOGENOM" id="CLU_000604_1_23_0"/>
<evidence type="ECO:0000256" key="3">
    <source>
        <dbReference type="ARBA" id="ARBA00022741"/>
    </source>
</evidence>
<accession>F8AB60</accession>
<reference evidence="6 7" key="2">
    <citation type="journal article" date="2012" name="Stand. Genomic Sci.">
        <title>Complete genome sequence of the thermophilic sulfate-reducing ocean bacterium Thermodesulfatator indicus type strain (CIR29812(T)).</title>
        <authorList>
            <person name="Anderson I."/>
            <person name="Saunders E."/>
            <person name="Lapidus A."/>
            <person name="Nolan M."/>
            <person name="Lucas S."/>
            <person name="Tice H."/>
            <person name="Del Rio T.G."/>
            <person name="Cheng J.F."/>
            <person name="Han C."/>
            <person name="Tapia R."/>
            <person name="Goodwin L.A."/>
            <person name="Pitluck S."/>
            <person name="Liolios K."/>
            <person name="Mavromatis K."/>
            <person name="Pagani I."/>
            <person name="Ivanova N."/>
            <person name="Mikhailova N."/>
            <person name="Pati A."/>
            <person name="Chen A."/>
            <person name="Palaniappan K."/>
            <person name="Land M."/>
            <person name="Hauser L."/>
            <person name="Jeffries C.D."/>
            <person name="Chang Y.J."/>
            <person name="Brambilla E.M."/>
            <person name="Rohde M."/>
            <person name="Spring S."/>
            <person name="Goker M."/>
            <person name="Detter J.C."/>
            <person name="Woyke T."/>
            <person name="Bristow J."/>
            <person name="Eisen J.A."/>
            <person name="Markowitz V."/>
            <person name="Hugenholtz P."/>
            <person name="Kyrpides N.C."/>
            <person name="Klenk H.P."/>
        </authorList>
    </citation>
    <scope>NUCLEOTIDE SEQUENCE [LARGE SCALE GENOMIC DNA]</scope>
    <source>
        <strain evidence="7">DSM 15286 / JCM 11887 / CIR29812</strain>
    </source>
</reference>
<dbReference type="Proteomes" id="UP000006793">
    <property type="component" value="Chromosome"/>
</dbReference>
<name>F8AB60_THEID</name>
<keyword evidence="7" id="KW-1185">Reference proteome</keyword>
<dbReference type="GO" id="GO:0005524">
    <property type="term" value="F:ATP binding"/>
    <property type="evidence" value="ECO:0007669"/>
    <property type="project" value="UniProtKB-KW"/>
</dbReference>
<keyword evidence="2" id="KW-0813">Transport</keyword>
<dbReference type="GO" id="GO:0015833">
    <property type="term" value="P:peptide transport"/>
    <property type="evidence" value="ECO:0007669"/>
    <property type="project" value="InterPro"/>
</dbReference>
<dbReference type="InterPro" id="IPR050319">
    <property type="entry name" value="ABC_transp_ATP-bind"/>
</dbReference>
<evidence type="ECO:0000259" key="5">
    <source>
        <dbReference type="PROSITE" id="PS50893"/>
    </source>
</evidence>
<organism evidence="6 7">
    <name type="scientific">Thermodesulfatator indicus (strain DSM 15286 / JCM 11887 / CIR29812)</name>
    <dbReference type="NCBI Taxonomy" id="667014"/>
    <lineage>
        <taxon>Bacteria</taxon>
        <taxon>Pseudomonadati</taxon>
        <taxon>Thermodesulfobacteriota</taxon>
        <taxon>Thermodesulfobacteria</taxon>
        <taxon>Thermodesulfobacteriales</taxon>
        <taxon>Thermodesulfatatoraceae</taxon>
        <taxon>Thermodesulfatator</taxon>
    </lineage>
</organism>
<dbReference type="STRING" id="667014.Thein_1657"/>
<sequence>MLKAKGLSKIFTSGLLSKQRVNAVDNVDIEIKQGEILALVGESGSGKSSLGRLLLMLMQPTKGEIHFNGHELTKMKKKDLRKMRKKMQLIPQHPEDSLDPLWKIYSSLAEPLRIHGLDASKNTLLKLIEMVGLREEHLYRYPHELSGGELQRVMIARAISLRPKFIVCDEPTSMLDMSVQAAIARMLLALQEKFGLSYLFITHDLELAKIVAHRTAVMYAGQIVEEGVDVFESPFHPYTEMLLKGVKEPPESTEKPPGGCRFYDKCPKKGPKCLTSPEMVTVNGRKVRCHLFA</sequence>
<dbReference type="InterPro" id="IPR027417">
    <property type="entry name" value="P-loop_NTPase"/>
</dbReference>
<dbReference type="InParanoid" id="F8AB60"/>
<dbReference type="OrthoDB" id="8481147at2"/>
<dbReference type="Pfam" id="PF08352">
    <property type="entry name" value="oligo_HPY"/>
    <property type="match status" value="1"/>
</dbReference>
<evidence type="ECO:0000256" key="1">
    <source>
        <dbReference type="ARBA" id="ARBA00005417"/>
    </source>
</evidence>
<dbReference type="eggNOG" id="COG4608">
    <property type="taxonomic scope" value="Bacteria"/>
</dbReference>
<evidence type="ECO:0000256" key="4">
    <source>
        <dbReference type="ARBA" id="ARBA00022840"/>
    </source>
</evidence>
<dbReference type="InterPro" id="IPR017871">
    <property type="entry name" value="ABC_transporter-like_CS"/>
</dbReference>
<keyword evidence="3" id="KW-0547">Nucleotide-binding</keyword>
<dbReference type="PATRIC" id="fig|667014.3.peg.1706"/>
<evidence type="ECO:0000256" key="2">
    <source>
        <dbReference type="ARBA" id="ARBA00022448"/>
    </source>
</evidence>
<dbReference type="GO" id="GO:0055085">
    <property type="term" value="P:transmembrane transport"/>
    <property type="evidence" value="ECO:0007669"/>
    <property type="project" value="UniProtKB-ARBA"/>
</dbReference>
<dbReference type="CDD" id="cd03257">
    <property type="entry name" value="ABC_NikE_OppD_transporters"/>
    <property type="match status" value="1"/>
</dbReference>
<dbReference type="Pfam" id="PF00005">
    <property type="entry name" value="ABC_tran"/>
    <property type="match status" value="1"/>
</dbReference>
<dbReference type="PROSITE" id="PS00211">
    <property type="entry name" value="ABC_TRANSPORTER_1"/>
    <property type="match status" value="1"/>
</dbReference>
<dbReference type="SMART" id="SM00382">
    <property type="entry name" value="AAA"/>
    <property type="match status" value="1"/>
</dbReference>
<dbReference type="AlphaFoldDB" id="F8AB60"/>
<dbReference type="Gene3D" id="3.40.50.300">
    <property type="entry name" value="P-loop containing nucleotide triphosphate hydrolases"/>
    <property type="match status" value="1"/>
</dbReference>